<gene>
    <name evidence="1" type="ORF">MELIAE_LOCUS1246</name>
</gene>
<dbReference type="OrthoDB" id="6739509at2759"/>
<keyword evidence="2" id="KW-1185">Reference proteome</keyword>
<name>A0A9P0ARL4_BRAAE</name>
<dbReference type="EMBL" id="OV121132">
    <property type="protein sequence ID" value="CAH0547209.1"/>
    <property type="molecule type" value="Genomic_DNA"/>
</dbReference>
<organism evidence="1 2">
    <name type="scientific">Brassicogethes aeneus</name>
    <name type="common">Rape pollen beetle</name>
    <name type="synonym">Meligethes aeneus</name>
    <dbReference type="NCBI Taxonomy" id="1431903"/>
    <lineage>
        <taxon>Eukaryota</taxon>
        <taxon>Metazoa</taxon>
        <taxon>Ecdysozoa</taxon>
        <taxon>Arthropoda</taxon>
        <taxon>Hexapoda</taxon>
        <taxon>Insecta</taxon>
        <taxon>Pterygota</taxon>
        <taxon>Neoptera</taxon>
        <taxon>Endopterygota</taxon>
        <taxon>Coleoptera</taxon>
        <taxon>Polyphaga</taxon>
        <taxon>Cucujiformia</taxon>
        <taxon>Nitidulidae</taxon>
        <taxon>Meligethinae</taxon>
        <taxon>Brassicogethes</taxon>
    </lineage>
</organism>
<sequence>MGQIVANDRQRYYFFRGPNYTIDAANISSIAKVFFGFIQKIYVLFSKSSKRLELVKDKLKITLKSLSDTRWESRSASVKAILFQFDDIIDCINNLENQSEDVDTLCDCQAIVTEMLTLEFIISIHVWYEILNRVNNISKIWQKVDINLKVAIDNLRNFCGWIHKFRETGFNECTAKAYKFIETSSCEIPMTFKEKRIRKKKKMFNYEAVDEPIDSAESRFRIDFLLQWLTP</sequence>
<reference evidence="1" key="1">
    <citation type="submission" date="2021-12" db="EMBL/GenBank/DDBJ databases">
        <authorList>
            <person name="King R."/>
        </authorList>
    </citation>
    <scope>NUCLEOTIDE SEQUENCE</scope>
</reference>
<proteinExistence type="predicted"/>
<evidence type="ECO:0000313" key="2">
    <source>
        <dbReference type="Proteomes" id="UP001154078"/>
    </source>
</evidence>
<protein>
    <submittedName>
        <fullName evidence="1">Uncharacterized protein</fullName>
    </submittedName>
</protein>
<accession>A0A9P0ARL4</accession>
<dbReference type="Proteomes" id="UP001154078">
    <property type="component" value="Chromosome 1"/>
</dbReference>
<dbReference type="AlphaFoldDB" id="A0A9P0ARL4"/>
<evidence type="ECO:0000313" key="1">
    <source>
        <dbReference type="EMBL" id="CAH0547209.1"/>
    </source>
</evidence>